<feature type="domain" description="DUF5678" evidence="1">
    <location>
        <begin position="15"/>
        <end position="59"/>
    </location>
</feature>
<evidence type="ECO:0000313" key="3">
    <source>
        <dbReference type="Proteomes" id="UP000178606"/>
    </source>
</evidence>
<comment type="caution">
    <text evidence="2">The sequence shown here is derived from an EMBL/GenBank/DDBJ whole genome shotgun (WGS) entry which is preliminary data.</text>
</comment>
<dbReference type="Pfam" id="PF18929">
    <property type="entry name" value="DUF5678"/>
    <property type="match status" value="1"/>
</dbReference>
<dbReference type="AlphaFoldDB" id="A0A1F6C3I4"/>
<dbReference type="InterPro" id="IPR043734">
    <property type="entry name" value="DUF5678"/>
</dbReference>
<reference evidence="2 3" key="1">
    <citation type="journal article" date="2016" name="Nat. Commun.">
        <title>Thousands of microbial genomes shed light on interconnected biogeochemical processes in an aquifer system.</title>
        <authorList>
            <person name="Anantharaman K."/>
            <person name="Brown C.T."/>
            <person name="Hug L.A."/>
            <person name="Sharon I."/>
            <person name="Castelle C.J."/>
            <person name="Probst A.J."/>
            <person name="Thomas B.C."/>
            <person name="Singh A."/>
            <person name="Wilkins M.J."/>
            <person name="Karaoz U."/>
            <person name="Brodie E.L."/>
            <person name="Williams K.H."/>
            <person name="Hubbard S.S."/>
            <person name="Banfield J.F."/>
        </authorList>
    </citation>
    <scope>NUCLEOTIDE SEQUENCE [LARGE SCALE GENOMIC DNA]</scope>
    <source>
        <strain evidence="3">RIFCSPLOWO2_12_FULL_64_10</strain>
    </source>
</reference>
<dbReference type="Proteomes" id="UP000178606">
    <property type="component" value="Unassembled WGS sequence"/>
</dbReference>
<name>A0A1F6C3I4_HANXR</name>
<gene>
    <name evidence="2" type="ORF">A3F84_13430</name>
</gene>
<evidence type="ECO:0000313" key="2">
    <source>
        <dbReference type="EMBL" id="OGG43776.1"/>
    </source>
</evidence>
<evidence type="ECO:0000259" key="1">
    <source>
        <dbReference type="Pfam" id="PF18929"/>
    </source>
</evidence>
<dbReference type="EMBL" id="MFKF01000426">
    <property type="protein sequence ID" value="OGG43776.1"/>
    <property type="molecule type" value="Genomic_DNA"/>
</dbReference>
<proteinExistence type="predicted"/>
<protein>
    <recommendedName>
        <fullName evidence="1">DUF5678 domain-containing protein</fullName>
    </recommendedName>
</protein>
<accession>A0A1F6C3I4</accession>
<organism evidence="2 3">
    <name type="scientific">Handelsmanbacteria sp. (strain RIFCSPLOWO2_12_FULL_64_10)</name>
    <dbReference type="NCBI Taxonomy" id="1817868"/>
    <lineage>
        <taxon>Bacteria</taxon>
        <taxon>Candidatus Handelsmaniibacteriota</taxon>
    </lineage>
</organism>
<sequence>MRNVEFNWLIAHPEETQKFAGEYIALVGEAIVAHGKDFEAVLKEAGQKTGREPFIYKVPASDRELVV</sequence>